<dbReference type="Gene3D" id="3.80.10.10">
    <property type="entry name" value="Ribonuclease Inhibitor"/>
    <property type="match status" value="1"/>
</dbReference>
<dbReference type="GO" id="GO:1990234">
    <property type="term" value="C:transferase complex"/>
    <property type="evidence" value="ECO:0007669"/>
    <property type="project" value="UniProtKB-ARBA"/>
</dbReference>
<gene>
    <name evidence="4" type="ORF">PGLA1383_LOCUS10222</name>
</gene>
<keyword evidence="5" id="KW-1185">Reference proteome</keyword>
<dbReference type="AlphaFoldDB" id="A0A813E1N3"/>
<reference evidence="4" key="1">
    <citation type="submission" date="2021-02" db="EMBL/GenBank/DDBJ databases">
        <authorList>
            <person name="Dougan E. K."/>
            <person name="Rhodes N."/>
            <person name="Thang M."/>
            <person name="Chan C."/>
        </authorList>
    </citation>
    <scope>NUCLEOTIDE SEQUENCE</scope>
</reference>
<dbReference type="OrthoDB" id="474065at2759"/>
<dbReference type="Gene3D" id="2.130.10.10">
    <property type="entry name" value="YVTN repeat-like/Quinoprotein amine dehydrogenase"/>
    <property type="match status" value="1"/>
</dbReference>
<feature type="repeat" description="WD" evidence="3">
    <location>
        <begin position="812"/>
        <end position="834"/>
    </location>
</feature>
<dbReference type="InterPro" id="IPR015943">
    <property type="entry name" value="WD40/YVTN_repeat-like_dom_sf"/>
</dbReference>
<dbReference type="Proteomes" id="UP000654075">
    <property type="component" value="Unassembled WGS sequence"/>
</dbReference>
<name>A0A813E1N3_POLGL</name>
<organism evidence="4 5">
    <name type="scientific">Polarella glacialis</name>
    <name type="common">Dinoflagellate</name>
    <dbReference type="NCBI Taxonomy" id="89957"/>
    <lineage>
        <taxon>Eukaryota</taxon>
        <taxon>Sar</taxon>
        <taxon>Alveolata</taxon>
        <taxon>Dinophyceae</taxon>
        <taxon>Suessiales</taxon>
        <taxon>Suessiaceae</taxon>
        <taxon>Polarella</taxon>
    </lineage>
</organism>
<evidence type="ECO:0000313" key="5">
    <source>
        <dbReference type="Proteomes" id="UP000654075"/>
    </source>
</evidence>
<dbReference type="InterPro" id="IPR001680">
    <property type="entry name" value="WD40_rpt"/>
</dbReference>
<dbReference type="PANTHER" id="PTHR22847">
    <property type="entry name" value="WD40 REPEAT PROTEIN"/>
    <property type="match status" value="1"/>
</dbReference>
<dbReference type="PROSITE" id="PS50294">
    <property type="entry name" value="WD_REPEATS_REGION"/>
    <property type="match status" value="2"/>
</dbReference>
<dbReference type="Gene3D" id="1.20.1410.10">
    <property type="entry name" value="I/LWEQ domain"/>
    <property type="match status" value="1"/>
</dbReference>
<dbReference type="InterPro" id="IPR019775">
    <property type="entry name" value="WD40_repeat_CS"/>
</dbReference>
<comment type="caution">
    <text evidence="4">The sequence shown here is derived from an EMBL/GenBank/DDBJ whole genome shotgun (WGS) entry which is preliminary data.</text>
</comment>
<dbReference type="Pfam" id="PF00400">
    <property type="entry name" value="WD40"/>
    <property type="match status" value="2"/>
</dbReference>
<evidence type="ECO:0000313" key="4">
    <source>
        <dbReference type="EMBL" id="CAE8591552.1"/>
    </source>
</evidence>
<feature type="repeat" description="WD" evidence="3">
    <location>
        <begin position="835"/>
        <end position="870"/>
    </location>
</feature>
<evidence type="ECO:0000256" key="1">
    <source>
        <dbReference type="ARBA" id="ARBA00022574"/>
    </source>
</evidence>
<protein>
    <recommendedName>
        <fullName evidence="6">Peroxin-7</fullName>
    </recommendedName>
</protein>
<dbReference type="InterPro" id="IPR036322">
    <property type="entry name" value="WD40_repeat_dom_sf"/>
</dbReference>
<proteinExistence type="predicted"/>
<accession>A0A813E1N3</accession>
<keyword evidence="2" id="KW-0677">Repeat</keyword>
<feature type="repeat" description="WD" evidence="3">
    <location>
        <begin position="878"/>
        <end position="919"/>
    </location>
</feature>
<dbReference type="PANTHER" id="PTHR22847:SF637">
    <property type="entry name" value="WD REPEAT DOMAIN 5B"/>
    <property type="match status" value="1"/>
</dbReference>
<dbReference type="InterPro" id="IPR032675">
    <property type="entry name" value="LRR_dom_sf"/>
</dbReference>
<dbReference type="SUPFAM" id="SSF52047">
    <property type="entry name" value="RNI-like"/>
    <property type="match status" value="1"/>
</dbReference>
<evidence type="ECO:0000256" key="2">
    <source>
        <dbReference type="ARBA" id="ARBA00022737"/>
    </source>
</evidence>
<dbReference type="PROSITE" id="PS00678">
    <property type="entry name" value="WD_REPEATS_1"/>
    <property type="match status" value="2"/>
</dbReference>
<dbReference type="InterPro" id="IPR020472">
    <property type="entry name" value="WD40_PAC1"/>
</dbReference>
<sequence length="933" mass="102375">MAEEGRGDHLLAAALRVWGDIRGELKVHEGEALQNGILLPAEDLKKVVKWLQQTVTKFGASAAVADGEDRDKMLQPIAQEVIKSFTAAVGTLLSMRRGAGPSLVKELQVVGGSLAEAIDALGASVGSPSMATHAGKALERVKHLEKMSVQNRAAVRRCLLKSLAQLRDANRELQEGLREDPADAGEDDEEDIFSDDLDFHDSPLDATEKRLVQAILKVSLLAEDLLKEASSSCMPSDSSPDFSVEAIEATVLQAQALTSAVDALAADSVDGVDVPACTASLAKLRDAVSALLQGYTASVSSDAAHGAMDGIQVALDLAAAQHAEEEKEKNKVEYSGKDSSHCLRWNEARLDAVKGDLVQQRMLGAFLDAESLMVLAFTSSAWMASVFTTPEAVARFFEREWHAVQIVKMGHKSKALSKLELLLDRYHKRGIYFLAMYHTWNLMICVRPATIPIVTTIWILRIPNQRCRLQSLELYNIYPLNIYLARSIGDSLFGLRSVTISGAGMFGDSELSALFRMISVTLSGFCHYLARQLAQEFLCAVLPTATSTQRFHTTVQILDLTGNGFRLPETRRIAQSRPLWTNLAGVELGHTNVLNDGILADVASWLSSTKSRFCEVNLDGHGFGKWNDSFRKEYFQGRQLRKLAAATDFGVAQLVQQQSPLWRSFNGFRPGHGHLVVLDLSGHLGITDASAGLLVRAVADARLEFSEELQVHRASIRTSGTIQLNESMSTSRLTLLTVPADPDLREGARGIIRRLDGWIGWVCEPASQQSKKLRDFVGDDELLVRTMGVTEKEIEELLKERPQMFPGSAPQMLTASSDRTLRLWDLKSGQEKRQFTGHKDAVLDMAHNWSTMEVVTASADSTLAQWDLKSCDLPLHFLEGHTMAVNCVEVDWASSLALSGSFDNDLRLWDLKEHACVHTLKGHSGPVSFSAFP</sequence>
<evidence type="ECO:0008006" key="6">
    <source>
        <dbReference type="Google" id="ProtNLM"/>
    </source>
</evidence>
<dbReference type="EMBL" id="CAJNNV010005025">
    <property type="protein sequence ID" value="CAE8591552.1"/>
    <property type="molecule type" value="Genomic_DNA"/>
</dbReference>
<dbReference type="PROSITE" id="PS50082">
    <property type="entry name" value="WD_REPEATS_2"/>
    <property type="match status" value="3"/>
</dbReference>
<evidence type="ECO:0000256" key="3">
    <source>
        <dbReference type="PROSITE-ProRule" id="PRU00221"/>
    </source>
</evidence>
<dbReference type="SUPFAM" id="SSF50978">
    <property type="entry name" value="WD40 repeat-like"/>
    <property type="match status" value="1"/>
</dbReference>
<keyword evidence="1 3" id="KW-0853">WD repeat</keyword>
<dbReference type="PRINTS" id="PR00320">
    <property type="entry name" value="GPROTEINBRPT"/>
</dbReference>
<dbReference type="SMART" id="SM00320">
    <property type="entry name" value="WD40"/>
    <property type="match status" value="3"/>
</dbReference>